<dbReference type="RefSeq" id="WP_127111134.1">
    <property type="nucleotide sequence ID" value="NZ_RZGR01000007.1"/>
</dbReference>
<dbReference type="NCBIfam" id="NF004160">
    <property type="entry name" value="PRK05627.1-3"/>
    <property type="match status" value="1"/>
</dbReference>
<evidence type="ECO:0000256" key="2">
    <source>
        <dbReference type="ARBA" id="ARBA00004726"/>
    </source>
</evidence>
<evidence type="ECO:0000256" key="6">
    <source>
        <dbReference type="ARBA" id="ARBA00022679"/>
    </source>
</evidence>
<accession>A0A3S1CLZ4</accession>
<dbReference type="GO" id="GO:0009231">
    <property type="term" value="P:riboflavin biosynthetic process"/>
    <property type="evidence" value="ECO:0007669"/>
    <property type="project" value="InterPro"/>
</dbReference>
<keyword evidence="10 15" id="KW-0274">FAD</keyword>
<dbReference type="InterPro" id="IPR002606">
    <property type="entry name" value="Riboflavin_kinase_bac"/>
</dbReference>
<evidence type="ECO:0000256" key="4">
    <source>
        <dbReference type="ARBA" id="ARBA00022630"/>
    </source>
</evidence>
<keyword evidence="5 15" id="KW-0288">FMN</keyword>
<dbReference type="PIRSF" id="PIRSF004491">
    <property type="entry name" value="FAD_Synth"/>
    <property type="match status" value="1"/>
</dbReference>
<dbReference type="InterPro" id="IPR023468">
    <property type="entry name" value="Riboflavin_kinase"/>
</dbReference>
<name>A0A3S1CLZ4_9GAMM</name>
<evidence type="ECO:0000256" key="5">
    <source>
        <dbReference type="ARBA" id="ARBA00022643"/>
    </source>
</evidence>
<evidence type="ECO:0000256" key="15">
    <source>
        <dbReference type="PIRNR" id="PIRNR004491"/>
    </source>
</evidence>
<comment type="function">
    <text evidence="1">Catalyzes the phosphorylation of riboflavin to FMN followed by the adenylation of FMN to FAD.</text>
</comment>
<dbReference type="EC" id="2.7.1.26" evidence="15"/>
<protein>
    <recommendedName>
        <fullName evidence="15">Riboflavin biosynthesis protein</fullName>
    </recommendedName>
    <domain>
        <recommendedName>
            <fullName evidence="15">Riboflavin kinase</fullName>
            <ecNumber evidence="15">2.7.1.26</ecNumber>
        </recommendedName>
        <alternativeName>
            <fullName evidence="15">Flavokinase</fullName>
        </alternativeName>
    </domain>
    <domain>
        <recommendedName>
            <fullName evidence="15">FMN adenylyltransferase</fullName>
            <ecNumber evidence="15">2.7.7.2</ecNumber>
        </recommendedName>
        <alternativeName>
            <fullName evidence="15">FAD pyrophosphorylase</fullName>
        </alternativeName>
        <alternativeName>
            <fullName evidence="15">FAD synthase</fullName>
        </alternativeName>
    </domain>
</protein>
<feature type="domain" description="Riboflavin kinase" evidence="16">
    <location>
        <begin position="183"/>
        <end position="306"/>
    </location>
</feature>
<evidence type="ECO:0000256" key="10">
    <source>
        <dbReference type="ARBA" id="ARBA00022827"/>
    </source>
</evidence>
<dbReference type="GO" id="GO:0008531">
    <property type="term" value="F:riboflavin kinase activity"/>
    <property type="evidence" value="ECO:0007669"/>
    <property type="project" value="UniProtKB-UniRule"/>
</dbReference>
<dbReference type="UniPathway" id="UPA00277">
    <property type="reaction ID" value="UER00407"/>
</dbReference>
<evidence type="ECO:0000256" key="3">
    <source>
        <dbReference type="ARBA" id="ARBA00005201"/>
    </source>
</evidence>
<dbReference type="Proteomes" id="UP000288012">
    <property type="component" value="Unassembled WGS sequence"/>
</dbReference>
<dbReference type="NCBIfam" id="NF004163">
    <property type="entry name" value="PRK05627.1-6"/>
    <property type="match status" value="1"/>
</dbReference>
<evidence type="ECO:0000259" key="16">
    <source>
        <dbReference type="SMART" id="SM00904"/>
    </source>
</evidence>
<dbReference type="GO" id="GO:0003919">
    <property type="term" value="F:FMN adenylyltransferase activity"/>
    <property type="evidence" value="ECO:0007669"/>
    <property type="project" value="UniProtKB-UniRule"/>
</dbReference>
<evidence type="ECO:0000256" key="14">
    <source>
        <dbReference type="ARBA" id="ARBA00049494"/>
    </source>
</evidence>
<dbReference type="InterPro" id="IPR014729">
    <property type="entry name" value="Rossmann-like_a/b/a_fold"/>
</dbReference>
<dbReference type="Pfam" id="PF01687">
    <property type="entry name" value="Flavokinase"/>
    <property type="match status" value="1"/>
</dbReference>
<dbReference type="CDD" id="cd02064">
    <property type="entry name" value="FAD_synthetase_N"/>
    <property type="match status" value="1"/>
</dbReference>
<evidence type="ECO:0000313" key="18">
    <source>
        <dbReference type="Proteomes" id="UP000288012"/>
    </source>
</evidence>
<evidence type="ECO:0000313" key="17">
    <source>
        <dbReference type="EMBL" id="RUQ89444.1"/>
    </source>
</evidence>
<dbReference type="SUPFAM" id="SSF82114">
    <property type="entry name" value="Riboflavin kinase-like"/>
    <property type="match status" value="1"/>
</dbReference>
<comment type="caution">
    <text evidence="17">The sequence shown here is derived from an EMBL/GenBank/DDBJ whole genome shotgun (WGS) entry which is preliminary data.</text>
</comment>
<comment type="catalytic activity">
    <reaction evidence="14 15">
        <text>FMN + ATP + H(+) = FAD + diphosphate</text>
        <dbReference type="Rhea" id="RHEA:17237"/>
        <dbReference type="ChEBI" id="CHEBI:15378"/>
        <dbReference type="ChEBI" id="CHEBI:30616"/>
        <dbReference type="ChEBI" id="CHEBI:33019"/>
        <dbReference type="ChEBI" id="CHEBI:57692"/>
        <dbReference type="ChEBI" id="CHEBI:58210"/>
        <dbReference type="EC" id="2.7.7.2"/>
    </reaction>
</comment>
<dbReference type="Gene3D" id="2.40.30.30">
    <property type="entry name" value="Riboflavin kinase-like"/>
    <property type="match status" value="1"/>
</dbReference>
<evidence type="ECO:0000256" key="12">
    <source>
        <dbReference type="ARBA" id="ARBA00023268"/>
    </source>
</evidence>
<evidence type="ECO:0000256" key="8">
    <source>
        <dbReference type="ARBA" id="ARBA00022741"/>
    </source>
</evidence>
<evidence type="ECO:0000256" key="13">
    <source>
        <dbReference type="ARBA" id="ARBA00047880"/>
    </source>
</evidence>
<dbReference type="NCBIfam" id="TIGR00083">
    <property type="entry name" value="ribF"/>
    <property type="match status" value="1"/>
</dbReference>
<dbReference type="FunFam" id="3.40.50.620:FF:000021">
    <property type="entry name" value="Riboflavin biosynthesis protein"/>
    <property type="match status" value="1"/>
</dbReference>
<keyword evidence="4 15" id="KW-0285">Flavoprotein</keyword>
<dbReference type="InterPro" id="IPR023465">
    <property type="entry name" value="Riboflavin_kinase_dom_sf"/>
</dbReference>
<keyword evidence="9 15" id="KW-0418">Kinase</keyword>
<dbReference type="SMART" id="SM00904">
    <property type="entry name" value="Flavokinase"/>
    <property type="match status" value="1"/>
</dbReference>
<dbReference type="GO" id="GO:0005524">
    <property type="term" value="F:ATP binding"/>
    <property type="evidence" value="ECO:0007669"/>
    <property type="project" value="UniProtKB-UniRule"/>
</dbReference>
<comment type="catalytic activity">
    <reaction evidence="13 15">
        <text>riboflavin + ATP = FMN + ADP + H(+)</text>
        <dbReference type="Rhea" id="RHEA:14357"/>
        <dbReference type="ChEBI" id="CHEBI:15378"/>
        <dbReference type="ChEBI" id="CHEBI:30616"/>
        <dbReference type="ChEBI" id="CHEBI:57986"/>
        <dbReference type="ChEBI" id="CHEBI:58210"/>
        <dbReference type="ChEBI" id="CHEBI:456216"/>
        <dbReference type="EC" id="2.7.1.26"/>
    </reaction>
</comment>
<comment type="pathway">
    <text evidence="3 15">Cofactor biosynthesis; FMN biosynthesis; FMN from riboflavin (ATP route): step 1/1.</text>
</comment>
<keyword evidence="12" id="KW-0511">Multifunctional enzyme</keyword>
<dbReference type="PANTHER" id="PTHR22749:SF6">
    <property type="entry name" value="RIBOFLAVIN KINASE"/>
    <property type="match status" value="1"/>
</dbReference>
<dbReference type="EC" id="2.7.7.2" evidence="15"/>
<reference evidence="17 18" key="1">
    <citation type="submission" date="2018-12" db="EMBL/GenBank/DDBJ databases">
        <title>Legionella sp,whole genome shotgun sequence.</title>
        <authorList>
            <person name="Wu H."/>
        </authorList>
    </citation>
    <scope>NUCLEOTIDE SEQUENCE [LARGE SCALE GENOMIC DNA]</scope>
    <source>
        <strain evidence="18">km714</strain>
    </source>
</reference>
<gene>
    <name evidence="17" type="ORF">EKM59_03325</name>
</gene>
<comment type="similarity">
    <text evidence="15">Belongs to the ribF family.</text>
</comment>
<keyword evidence="8 15" id="KW-0547">Nucleotide-binding</keyword>
<evidence type="ECO:0000256" key="1">
    <source>
        <dbReference type="ARBA" id="ARBA00002121"/>
    </source>
</evidence>
<dbReference type="EMBL" id="RZGR01000007">
    <property type="protein sequence ID" value="RUQ89444.1"/>
    <property type="molecule type" value="Genomic_DNA"/>
</dbReference>
<evidence type="ECO:0000256" key="9">
    <source>
        <dbReference type="ARBA" id="ARBA00022777"/>
    </source>
</evidence>
<evidence type="ECO:0000256" key="11">
    <source>
        <dbReference type="ARBA" id="ARBA00022840"/>
    </source>
</evidence>
<comment type="pathway">
    <text evidence="2 15">Cofactor biosynthesis; FAD biosynthesis; FAD from FMN: step 1/1.</text>
</comment>
<dbReference type="PANTHER" id="PTHR22749">
    <property type="entry name" value="RIBOFLAVIN KINASE/FMN ADENYLYLTRANSFERASE"/>
    <property type="match status" value="1"/>
</dbReference>
<keyword evidence="7 15" id="KW-0548">Nucleotidyltransferase</keyword>
<keyword evidence="6 15" id="KW-0808">Transferase</keyword>
<evidence type="ECO:0000256" key="7">
    <source>
        <dbReference type="ARBA" id="ARBA00022695"/>
    </source>
</evidence>
<dbReference type="NCBIfam" id="NF004159">
    <property type="entry name" value="PRK05627.1-2"/>
    <property type="match status" value="1"/>
</dbReference>
<organism evidence="17 18">
    <name type="scientific">Legionella septentrionalis</name>
    <dbReference type="NCBI Taxonomy" id="2498109"/>
    <lineage>
        <taxon>Bacteria</taxon>
        <taxon>Pseudomonadati</taxon>
        <taxon>Pseudomonadota</taxon>
        <taxon>Gammaproteobacteria</taxon>
        <taxon>Legionellales</taxon>
        <taxon>Legionellaceae</taxon>
        <taxon>Legionella</taxon>
    </lineage>
</organism>
<dbReference type="AlphaFoldDB" id="A0A3S1CLZ4"/>
<dbReference type="InterPro" id="IPR015864">
    <property type="entry name" value="FAD_synthase"/>
</dbReference>
<dbReference type="Pfam" id="PF06574">
    <property type="entry name" value="FAD_syn"/>
    <property type="match status" value="1"/>
</dbReference>
<dbReference type="UniPathway" id="UPA00276">
    <property type="reaction ID" value="UER00406"/>
</dbReference>
<dbReference type="GO" id="GO:0009398">
    <property type="term" value="P:FMN biosynthetic process"/>
    <property type="evidence" value="ECO:0007669"/>
    <property type="project" value="UniProtKB-UniRule"/>
</dbReference>
<dbReference type="NCBIfam" id="NF004162">
    <property type="entry name" value="PRK05627.1-5"/>
    <property type="match status" value="1"/>
</dbReference>
<dbReference type="Gene3D" id="3.40.50.620">
    <property type="entry name" value="HUPs"/>
    <property type="match status" value="1"/>
</dbReference>
<proteinExistence type="inferred from homology"/>
<keyword evidence="18" id="KW-1185">Reference proteome</keyword>
<keyword evidence="11 15" id="KW-0067">ATP-binding</keyword>
<sequence length="314" mass="35389">MKLLRGLQDMPALCAGTVLTIGNFDGVHRGHQALLNELRSEARRLQLPLTVILFEPQPGEYFQGSAAPARLATLREKINELKKYGVDYVYCLKFNRDLALMPPAEFAEKIIFSLLQAKYILIGRDFRFGKERGGDVALLQELAKKWNSTVEMFPDFATAGERISSTKIRQALAENQLERAAEFLGRRYAMCGRVVPGNGLGRQWGIPTANLCLNRRSLPIRGVFCVYVQRKGRLFPAVANLGCRPTVDGVRNLLEIHLLDFNEMIYGEILQVIFLHKLRDESKFSSLDALIAQIKQDIAATKNYFNRVISVSKS</sequence>
<dbReference type="InterPro" id="IPR015865">
    <property type="entry name" value="Riboflavin_kinase_bac/euk"/>
</dbReference>
<dbReference type="SUPFAM" id="SSF52374">
    <property type="entry name" value="Nucleotidylyl transferase"/>
    <property type="match status" value="1"/>
</dbReference>
<dbReference type="GO" id="GO:0006747">
    <property type="term" value="P:FAD biosynthetic process"/>
    <property type="evidence" value="ECO:0007669"/>
    <property type="project" value="UniProtKB-UniRule"/>
</dbReference>